<feature type="region of interest" description="Disordered" evidence="1">
    <location>
        <begin position="1539"/>
        <end position="1568"/>
    </location>
</feature>
<dbReference type="GO" id="GO:0000463">
    <property type="term" value="P:maturation of LSU-rRNA from tricistronic rRNA transcript (SSU-rRNA, 5.8S rRNA, LSU-rRNA)"/>
    <property type="evidence" value="ECO:0007669"/>
    <property type="project" value="TreeGrafter"/>
</dbReference>
<dbReference type="SUPFAM" id="SSF48371">
    <property type="entry name" value="ARM repeat"/>
    <property type="match status" value="1"/>
</dbReference>
<evidence type="ECO:0000256" key="1">
    <source>
        <dbReference type="SAM" id="MobiDB-lite"/>
    </source>
</evidence>
<dbReference type="InterPro" id="IPR039844">
    <property type="entry name" value="URB1"/>
</dbReference>
<dbReference type="Pfam" id="PF16201">
    <property type="entry name" value="NopRA1"/>
    <property type="match status" value="1"/>
</dbReference>
<feature type="compositionally biased region" description="Polar residues" evidence="1">
    <location>
        <begin position="734"/>
        <end position="746"/>
    </location>
</feature>
<reference evidence="4" key="1">
    <citation type="journal article" date="2012" name="Proc. Natl. Acad. Sci. U.S.A.">
        <title>Antigenic diversity is generated by distinct evolutionary mechanisms in African trypanosome species.</title>
        <authorList>
            <person name="Jackson A.P."/>
            <person name="Berry A."/>
            <person name="Aslett M."/>
            <person name="Allison H.C."/>
            <person name="Burton P."/>
            <person name="Vavrova-Anderson J."/>
            <person name="Brown R."/>
            <person name="Browne H."/>
            <person name="Corton N."/>
            <person name="Hauser H."/>
            <person name="Gamble J."/>
            <person name="Gilderthorp R."/>
            <person name="Marcello L."/>
            <person name="McQuillan J."/>
            <person name="Otto T.D."/>
            <person name="Quail M.A."/>
            <person name="Sanders M.J."/>
            <person name="van Tonder A."/>
            <person name="Ginger M.L."/>
            <person name="Field M.C."/>
            <person name="Barry J.D."/>
            <person name="Hertz-Fowler C."/>
            <person name="Berriman M."/>
        </authorList>
    </citation>
    <scope>NUCLEOTIDE SEQUENCE</scope>
    <source>
        <strain evidence="4">IL3000</strain>
    </source>
</reference>
<gene>
    <name evidence="4" type="ORF">TCIL3000_11_5470</name>
</gene>
<dbReference type="InterPro" id="IPR032436">
    <property type="entry name" value="URB1_C"/>
</dbReference>
<dbReference type="InterPro" id="IPR021714">
    <property type="entry name" value="URB1_N"/>
</dbReference>
<evidence type="ECO:0000259" key="3">
    <source>
        <dbReference type="Pfam" id="PF16201"/>
    </source>
</evidence>
<accession>G0V0G2</accession>
<name>G0V0G2_TRYCI</name>
<sequence>MALVEPLVGHLLSVHKDTVVEGLSKIRKCSASNEGFSTEFLQHSQGFPSLLKAMQKKEFTAAVLQTVSELVLSCTSAGVRSFVLRDMCRGRPFAVIKGALSALSDVTLPLTLSALQFLSVAALHIPKVILSRFGNTLPFHLACFRPHLQYTHRRVRIIRVKFLVNLVVSSQVDVAETIVCIHGFLTHLLEDAAELLQEGTEAGVAAAEAALQVLSRNFIDARIAPAKKRAVLLAQKHTLRLLIKALGHPLVAERVLNNFYRLVVELVESPADFQLMRVDAEDKGMPNHLLFFILRHLRPQSSPSAARLLIFILHKAPDLIRPYFTRISSHLSDNESGGHEVSSIATIATLNLMTRTMLAPIPYHLAAGKARLEPIETRAVTFFMMSPAHVAEEVCPVWIAEYVHRIINGSINLLMLSFAIQLTYAILTRAKTIQNIVVSIQEYQSKNQLGRAESDVDGDRHNWDEYNAKVQAALMKAIPRREEFWHRMTQQLHHMMVPSAYQQRGGAEWKPDEKALFLSKRMFLLMELYSDVFHLRMSWISAVPARLPVFRPCEQPIVDALQRGEFVVAGWPPSNISALCSLLVSSLTRGVSMTKLHHITMSCPRGGIQEWPLLLAILQWVVKTRDKPSEEEQFALAWVARLLQWVIHSVTVRFVCELEEAFLWISLLNESTIPCFIHMINNLLQRSLSKSADRIAQELVHGNHGVLANAARTFVAKGETKSLASQEEGGGKGSASNQNRATTSNDSGRKSGGSVTGASVKDMWVEDMQRNLSLLKEIAERVEQQWDSRVTYMEEALPLVYSFSEELHGKRRIALTLLQMEKEYQALQPLYDQVVSFCSTLSSPTMPTGAEEELQLQSKVVRCRISEERQRNKLLRLLKTDYNPSQWCRYSSVCWELTGLLLRRFEGFEEEGDNGVAGTGDEAENMASFCQSLLQAIVEDSGAVTDALLENSFTEGNIVGFLLLLLAAVRTLLYLNVSAHHRNTTLNITVCEDVTDLISTMILRTYTGTVSTADRIRYSIMLHIDYLHKSQEEVKLVHLNEDDESDGSTAHGEDDEVLEPGAAKKNEGYRRSTQVWFLSGVTVPQSFMKHRFLIMNHQRAPHVTPEVDMLSLIADMWTEQDVVEAALKCPVRLHNNATFSKKYKPGWELLRSIFPEFSSSKDVGLASAEQIATASVMDPRYFIPLLHAVLAMPSAHMPRRSIGTKCIPVLLRSLSFTELTLRCMGAAALTAVWTPSGPTRIVVGFARLKLTQLAAKKKRSVFHTKNMHQKEVQEHTKWQCPRLPTPISTFLITAMRGLGDAQHPIHNDIMNFLLETKIAFSDPVPLHRMLFSFPLACITTPIMIKQQEEILIHTDKSSVMASSTGELLRQLHDQAPVHLDFVSRIIEHGCQTVSDMKAMLHSETLYAVTMIISMVAASDDIRRQLLRSLHAACSSCTAVGMQGVTDGHILQWLLGFVQQLAAEYGKDAHMYGQPLFLEAIGFLKKLVSLVPSASLHGQQIHQQLLVLRNTLSTNGVSTKAVLDGVDSLLDGLGDGAPHLSSETPGTYGQKKHGQSYACVSRKRRRDNG</sequence>
<dbReference type="InterPro" id="IPR016024">
    <property type="entry name" value="ARM-type_fold"/>
</dbReference>
<dbReference type="PANTHER" id="PTHR13500:SF0">
    <property type="entry name" value="NUCLEOLAR PRE-RIBOSOMAL-ASSOCIATED PROTEIN 1"/>
    <property type="match status" value="1"/>
</dbReference>
<evidence type="ECO:0000259" key="2">
    <source>
        <dbReference type="Pfam" id="PF11707"/>
    </source>
</evidence>
<dbReference type="PANTHER" id="PTHR13500">
    <property type="entry name" value="NUCLEOLAR PRERIBOSOMAL-ASSOCIATED PROTEIN 1"/>
    <property type="match status" value="1"/>
</dbReference>
<dbReference type="GO" id="GO:0000466">
    <property type="term" value="P:maturation of 5.8S rRNA from tricistronic rRNA transcript (SSU-rRNA, 5.8S rRNA, LSU-rRNA)"/>
    <property type="evidence" value="ECO:0007669"/>
    <property type="project" value="TreeGrafter"/>
</dbReference>
<protein>
    <recommendedName>
        <fullName evidence="5">Nucleolar pre-ribosomal-associated protein 1 C-terminal domain-containing protein</fullName>
    </recommendedName>
</protein>
<dbReference type="Pfam" id="PF11707">
    <property type="entry name" value="Npa1"/>
    <property type="match status" value="1"/>
</dbReference>
<feature type="domain" description="URB1 C-terminal" evidence="3">
    <location>
        <begin position="1208"/>
        <end position="1436"/>
    </location>
</feature>
<evidence type="ECO:0008006" key="5">
    <source>
        <dbReference type="Google" id="ProtNLM"/>
    </source>
</evidence>
<dbReference type="EMBL" id="HE575324">
    <property type="protein sequence ID" value="CCC95133.1"/>
    <property type="molecule type" value="Genomic_DNA"/>
</dbReference>
<dbReference type="GO" id="GO:0005730">
    <property type="term" value="C:nucleolus"/>
    <property type="evidence" value="ECO:0007669"/>
    <property type="project" value="TreeGrafter"/>
</dbReference>
<organism evidence="4">
    <name type="scientific">Trypanosoma congolense (strain IL3000)</name>
    <dbReference type="NCBI Taxonomy" id="1068625"/>
    <lineage>
        <taxon>Eukaryota</taxon>
        <taxon>Discoba</taxon>
        <taxon>Euglenozoa</taxon>
        <taxon>Kinetoplastea</taxon>
        <taxon>Metakinetoplastina</taxon>
        <taxon>Trypanosomatida</taxon>
        <taxon>Trypanosomatidae</taxon>
        <taxon>Trypanosoma</taxon>
        <taxon>Nannomonas</taxon>
    </lineage>
</organism>
<feature type="region of interest" description="Disordered" evidence="1">
    <location>
        <begin position="1042"/>
        <end position="1064"/>
    </location>
</feature>
<proteinExistence type="predicted"/>
<dbReference type="VEuPathDB" id="TriTrypDB:TcIL3000.11.5470"/>
<evidence type="ECO:0000313" key="4">
    <source>
        <dbReference type="EMBL" id="CCC95133.1"/>
    </source>
</evidence>
<feature type="region of interest" description="Disordered" evidence="1">
    <location>
        <begin position="721"/>
        <end position="757"/>
    </location>
</feature>
<feature type="domain" description="URB1 N-terminal" evidence="2">
    <location>
        <begin position="280"/>
        <end position="329"/>
    </location>
</feature>